<feature type="transmembrane region" description="Helical" evidence="9">
    <location>
        <begin position="245"/>
        <end position="264"/>
    </location>
</feature>
<dbReference type="EMBL" id="KQ426160">
    <property type="protein sequence ID" value="KOF68568.1"/>
    <property type="molecule type" value="Genomic_DNA"/>
</dbReference>
<feature type="non-terminal residue" evidence="11">
    <location>
        <position position="1"/>
    </location>
</feature>
<accession>A0A0L8FVA0</accession>
<keyword evidence="3 9" id="KW-1133">Transmembrane helix</keyword>
<keyword evidence="7 8" id="KW-0807">Transducer</keyword>
<gene>
    <name evidence="11" type="ORF">OCBIM_22006940mg</name>
</gene>
<dbReference type="GO" id="GO:0005886">
    <property type="term" value="C:plasma membrane"/>
    <property type="evidence" value="ECO:0007669"/>
    <property type="project" value="TreeGrafter"/>
</dbReference>
<evidence type="ECO:0000256" key="4">
    <source>
        <dbReference type="ARBA" id="ARBA00023040"/>
    </source>
</evidence>
<keyword evidence="5 9" id="KW-0472">Membrane</keyword>
<organism evidence="11">
    <name type="scientific">Octopus bimaculoides</name>
    <name type="common">California two-spotted octopus</name>
    <dbReference type="NCBI Taxonomy" id="37653"/>
    <lineage>
        <taxon>Eukaryota</taxon>
        <taxon>Metazoa</taxon>
        <taxon>Spiralia</taxon>
        <taxon>Lophotrochozoa</taxon>
        <taxon>Mollusca</taxon>
        <taxon>Cephalopoda</taxon>
        <taxon>Coleoidea</taxon>
        <taxon>Octopodiformes</taxon>
        <taxon>Octopoda</taxon>
        <taxon>Incirrata</taxon>
        <taxon>Octopodidae</taxon>
        <taxon>Octopus</taxon>
    </lineage>
</organism>
<feature type="transmembrane region" description="Helical" evidence="9">
    <location>
        <begin position="195"/>
        <end position="224"/>
    </location>
</feature>
<evidence type="ECO:0000256" key="6">
    <source>
        <dbReference type="ARBA" id="ARBA00023170"/>
    </source>
</evidence>
<dbReference type="SUPFAM" id="SSF81321">
    <property type="entry name" value="Family A G protein-coupled receptor-like"/>
    <property type="match status" value="1"/>
</dbReference>
<evidence type="ECO:0000256" key="7">
    <source>
        <dbReference type="ARBA" id="ARBA00023224"/>
    </source>
</evidence>
<feature type="transmembrane region" description="Helical" evidence="9">
    <location>
        <begin position="116"/>
        <end position="136"/>
    </location>
</feature>
<feature type="transmembrane region" description="Helical" evidence="9">
    <location>
        <begin position="41"/>
        <end position="62"/>
    </location>
</feature>
<dbReference type="CDD" id="cd00637">
    <property type="entry name" value="7tm_classA_rhodopsin-like"/>
    <property type="match status" value="1"/>
</dbReference>
<feature type="transmembrane region" description="Helical" evidence="9">
    <location>
        <begin position="71"/>
        <end position="92"/>
    </location>
</feature>
<dbReference type="InterPro" id="IPR000276">
    <property type="entry name" value="GPCR_Rhodpsn"/>
</dbReference>
<dbReference type="PROSITE" id="PS50262">
    <property type="entry name" value="G_PROTEIN_RECEP_F1_2"/>
    <property type="match status" value="1"/>
</dbReference>
<dbReference type="Gene3D" id="1.20.1070.10">
    <property type="entry name" value="Rhodopsin 7-helix transmembrane proteins"/>
    <property type="match status" value="1"/>
</dbReference>
<dbReference type="InterPro" id="IPR017452">
    <property type="entry name" value="GPCR_Rhodpsn_7TM"/>
</dbReference>
<feature type="transmembrane region" description="Helical" evidence="9">
    <location>
        <begin position="284"/>
        <end position="303"/>
    </location>
</feature>
<evidence type="ECO:0000256" key="5">
    <source>
        <dbReference type="ARBA" id="ARBA00023136"/>
    </source>
</evidence>
<sequence length="319" mass="36690">ETILGFSNITEIPKQLENVNSSTVNLTQAVDVKKTFNMVDIIIQPAILFTGIIGNIISVLVFRSTEFKNEVAFYIPAFLSTVDMFTGIIVFFDSEFYIYFFGGKISNLNFTMCKTFHYLKVFVKSTSAWAIAMMSAERFIAVKFPFKAKIYITKYKVMTAVVVCFLVEIMLNFSQLGMRSYENGQCIKSNQNRNILVILITMLNGWLIPTSTTVILNILIIIHLRRQSRIRNTLAREDRSQQFRQINVMLFTIILCKFIFELPLMIQHVLGWVRYGLSDLLDSVFMALGFAQHSINAFLYSFVSKSFRSVILSCFRNKN</sequence>
<dbReference type="PANTHER" id="PTHR24243:SF230">
    <property type="entry name" value="G-PROTEIN COUPLED RECEPTORS FAMILY 1 PROFILE DOMAIN-CONTAINING PROTEIN"/>
    <property type="match status" value="1"/>
</dbReference>
<evidence type="ECO:0000256" key="1">
    <source>
        <dbReference type="ARBA" id="ARBA00004141"/>
    </source>
</evidence>
<evidence type="ECO:0000313" key="11">
    <source>
        <dbReference type="EMBL" id="KOF68568.1"/>
    </source>
</evidence>
<evidence type="ECO:0000256" key="8">
    <source>
        <dbReference type="RuleBase" id="RU000688"/>
    </source>
</evidence>
<dbReference type="Pfam" id="PF00001">
    <property type="entry name" value="7tm_1"/>
    <property type="match status" value="1"/>
</dbReference>
<evidence type="ECO:0000256" key="9">
    <source>
        <dbReference type="SAM" id="Phobius"/>
    </source>
</evidence>
<evidence type="ECO:0000259" key="10">
    <source>
        <dbReference type="PROSITE" id="PS50262"/>
    </source>
</evidence>
<feature type="transmembrane region" description="Helical" evidence="9">
    <location>
        <begin position="157"/>
        <end position="175"/>
    </location>
</feature>
<keyword evidence="6 8" id="KW-0675">Receptor</keyword>
<comment type="subcellular location">
    <subcellularLocation>
        <location evidence="1">Membrane</location>
        <topology evidence="1">Multi-pass membrane protein</topology>
    </subcellularLocation>
</comment>
<evidence type="ECO:0000256" key="3">
    <source>
        <dbReference type="ARBA" id="ARBA00022989"/>
    </source>
</evidence>
<proteinExistence type="inferred from homology"/>
<dbReference type="PRINTS" id="PR00237">
    <property type="entry name" value="GPCRRHODOPSN"/>
</dbReference>
<keyword evidence="2 8" id="KW-0812">Transmembrane</keyword>
<reference evidence="11" key="1">
    <citation type="submission" date="2015-07" db="EMBL/GenBank/DDBJ databases">
        <title>MeaNS - Measles Nucleotide Surveillance Program.</title>
        <authorList>
            <person name="Tran T."/>
            <person name="Druce J."/>
        </authorList>
    </citation>
    <scope>NUCLEOTIDE SEQUENCE</scope>
    <source>
        <strain evidence="11">UCB-OBI-ISO-001</strain>
        <tissue evidence="11">Gonad</tissue>
    </source>
</reference>
<dbReference type="PANTHER" id="PTHR24243">
    <property type="entry name" value="G-PROTEIN COUPLED RECEPTOR"/>
    <property type="match status" value="1"/>
</dbReference>
<dbReference type="AlphaFoldDB" id="A0A0L8FVA0"/>
<dbReference type="PROSITE" id="PS00237">
    <property type="entry name" value="G_PROTEIN_RECEP_F1_1"/>
    <property type="match status" value="1"/>
</dbReference>
<keyword evidence="4 8" id="KW-0297">G-protein coupled receptor</keyword>
<protein>
    <recommendedName>
        <fullName evidence="10">G-protein coupled receptors family 1 profile domain-containing protein</fullName>
    </recommendedName>
</protein>
<evidence type="ECO:0000256" key="2">
    <source>
        <dbReference type="ARBA" id="ARBA00022692"/>
    </source>
</evidence>
<dbReference type="GO" id="GO:0004930">
    <property type="term" value="F:G protein-coupled receptor activity"/>
    <property type="evidence" value="ECO:0007669"/>
    <property type="project" value="UniProtKB-KW"/>
</dbReference>
<comment type="similarity">
    <text evidence="8">Belongs to the G-protein coupled receptor 1 family.</text>
</comment>
<name>A0A0L8FVA0_OCTBM</name>
<feature type="domain" description="G-protein coupled receptors family 1 profile" evidence="10">
    <location>
        <begin position="54"/>
        <end position="300"/>
    </location>
</feature>